<feature type="transmembrane region" description="Helical" evidence="6">
    <location>
        <begin position="608"/>
        <end position="626"/>
    </location>
</feature>
<dbReference type="Pfam" id="PF00083">
    <property type="entry name" value="Sugar_tr"/>
    <property type="match status" value="2"/>
</dbReference>
<keyword evidence="3 6" id="KW-1133">Transmembrane helix</keyword>
<dbReference type="InterPro" id="IPR005828">
    <property type="entry name" value="MFS_sugar_transport-like"/>
</dbReference>
<dbReference type="PANTHER" id="PTHR24064">
    <property type="entry name" value="SOLUTE CARRIER FAMILY 22 MEMBER"/>
    <property type="match status" value="1"/>
</dbReference>
<feature type="transmembrane region" description="Helical" evidence="6">
    <location>
        <begin position="646"/>
        <end position="665"/>
    </location>
</feature>
<evidence type="ECO:0000313" key="8">
    <source>
        <dbReference type="EMBL" id="KAJ8032180.1"/>
    </source>
</evidence>
<feature type="compositionally biased region" description="Basic and acidic residues" evidence="5">
    <location>
        <begin position="729"/>
        <end position="740"/>
    </location>
</feature>
<dbReference type="InterPro" id="IPR020846">
    <property type="entry name" value="MFS_dom"/>
</dbReference>
<feature type="transmembrane region" description="Helical" evidence="6">
    <location>
        <begin position="545"/>
        <end position="562"/>
    </location>
</feature>
<dbReference type="GO" id="GO:0016020">
    <property type="term" value="C:membrane"/>
    <property type="evidence" value="ECO:0007669"/>
    <property type="project" value="UniProtKB-SubCell"/>
</dbReference>
<accession>A0A9Q1BT51</accession>
<evidence type="ECO:0000313" key="9">
    <source>
        <dbReference type="Proteomes" id="UP001152320"/>
    </source>
</evidence>
<protein>
    <submittedName>
        <fullName evidence="8">Solute carrier family 22 member 6-A</fullName>
    </submittedName>
</protein>
<evidence type="ECO:0000256" key="5">
    <source>
        <dbReference type="SAM" id="MobiDB-lite"/>
    </source>
</evidence>
<evidence type="ECO:0000256" key="1">
    <source>
        <dbReference type="ARBA" id="ARBA00004141"/>
    </source>
</evidence>
<evidence type="ECO:0000256" key="6">
    <source>
        <dbReference type="SAM" id="Phobius"/>
    </source>
</evidence>
<sequence length="740" mass="82578">MDVDQALTSAGPLGRVQILVTIAACLSQVQSAWIAISTVFISETPQHSCASSPGFVLNESNPFKESNRDQCEEYAVPSEWNSTRPCANGWEYDTDLTGKSIVSDWDLVCARDYLPDLSQSIIVVGFAIGAVSAGPLADRFGRRSTQLISLIIFIFLGLAVSLSPNYVTYVSLRFAMGAVMMIHKIPMSTMQCEYMIPKHRSIMGSIPFLISALGTIMMSGIAYYVRDWRVIPESVRWIMSKGDVITAEKTMKQIAKLNRADTYQAPVFLNHCQMEENTSFLEASSNQGMLRDDTRTTDSKKVRKTPSIREIFNKPTVTVTCILSWCWTVNLLTYFGFALSVGTLAGNIYLNFFLIALVELPARTISLIIVKNGKFPQQLVVNVSSLAWKIFRFALNGTTKSNDERAVSYLSQYLLFQKFGQRCRPASWQRWKLVSTFSSLHEISPHHCAVAPGYTLNETVPVDEDGAYVRCEEYVNSSVSKETQPCSNGWEYDTELFGESITSEWDLVCSKDYLPDLSQSILLAGFAAGSIIAGQTADKYGRKPTILVAVILVNILGILISFSPNYVVFVSLRFALGVVYKAINIPVTTMMYESLLPKHRSTFGNIPPLMATLGLMLMAGLAALVRDWFYFNLVIMTPMDKFVSNLSLIFMTSTSFVSAFLCLFLPETLNTTQPETPADLKILFETRRVFSFGKKSHNNSMSIKDEKFGLEDARDKKLEDVRKMGTKNEGFEPEKRENGG</sequence>
<keyword evidence="4 6" id="KW-0472">Membrane</keyword>
<feature type="domain" description="Major facilitator superfamily (MFS) profile" evidence="7">
    <location>
        <begin position="450"/>
        <end position="740"/>
    </location>
</feature>
<organism evidence="8 9">
    <name type="scientific">Holothuria leucospilota</name>
    <name type="common">Black long sea cucumber</name>
    <name type="synonym">Mertensiothuria leucospilota</name>
    <dbReference type="NCBI Taxonomy" id="206669"/>
    <lineage>
        <taxon>Eukaryota</taxon>
        <taxon>Metazoa</taxon>
        <taxon>Echinodermata</taxon>
        <taxon>Eleutherozoa</taxon>
        <taxon>Echinozoa</taxon>
        <taxon>Holothuroidea</taxon>
        <taxon>Aspidochirotacea</taxon>
        <taxon>Aspidochirotida</taxon>
        <taxon>Holothuriidae</taxon>
        <taxon>Holothuria</taxon>
    </lineage>
</organism>
<dbReference type="InterPro" id="IPR005829">
    <property type="entry name" value="Sugar_transporter_CS"/>
</dbReference>
<feature type="transmembrane region" description="Helical" evidence="6">
    <location>
        <begin position="144"/>
        <end position="160"/>
    </location>
</feature>
<comment type="caution">
    <text evidence="8">The sequence shown here is derived from an EMBL/GenBank/DDBJ whole genome shotgun (WGS) entry which is preliminary data.</text>
</comment>
<dbReference type="PROSITE" id="PS00216">
    <property type="entry name" value="SUGAR_TRANSPORT_1"/>
    <property type="match status" value="1"/>
</dbReference>
<dbReference type="Proteomes" id="UP001152320">
    <property type="component" value="Chromosome 12"/>
</dbReference>
<dbReference type="PROSITE" id="PS50850">
    <property type="entry name" value="MFS"/>
    <property type="match status" value="1"/>
</dbReference>
<dbReference type="OrthoDB" id="3936150at2759"/>
<evidence type="ECO:0000256" key="4">
    <source>
        <dbReference type="ARBA" id="ARBA00023136"/>
    </source>
</evidence>
<name>A0A9Q1BT51_HOLLE</name>
<evidence type="ECO:0000256" key="2">
    <source>
        <dbReference type="ARBA" id="ARBA00022692"/>
    </source>
</evidence>
<feature type="transmembrane region" description="Helical" evidence="6">
    <location>
        <begin position="568"/>
        <end position="587"/>
    </location>
</feature>
<dbReference type="Gene3D" id="1.20.1250.20">
    <property type="entry name" value="MFS general substrate transporter like domains"/>
    <property type="match status" value="2"/>
</dbReference>
<reference evidence="8" key="1">
    <citation type="submission" date="2021-10" db="EMBL/GenBank/DDBJ databases">
        <title>Tropical sea cucumber genome reveals ecological adaptation and Cuvierian tubules defense mechanism.</title>
        <authorList>
            <person name="Chen T."/>
        </authorList>
    </citation>
    <scope>NUCLEOTIDE SEQUENCE</scope>
    <source>
        <strain evidence="8">Nanhai2018</strain>
        <tissue evidence="8">Muscle</tissue>
    </source>
</reference>
<dbReference type="AlphaFoldDB" id="A0A9Q1BT51"/>
<proteinExistence type="predicted"/>
<dbReference type="SUPFAM" id="SSF103473">
    <property type="entry name" value="MFS general substrate transporter"/>
    <property type="match status" value="2"/>
</dbReference>
<dbReference type="GO" id="GO:0022857">
    <property type="term" value="F:transmembrane transporter activity"/>
    <property type="evidence" value="ECO:0007669"/>
    <property type="project" value="InterPro"/>
</dbReference>
<feature type="transmembrane region" description="Helical" evidence="6">
    <location>
        <begin position="206"/>
        <end position="225"/>
    </location>
</feature>
<keyword evidence="2 6" id="KW-0812">Transmembrane</keyword>
<dbReference type="InterPro" id="IPR036259">
    <property type="entry name" value="MFS_trans_sf"/>
</dbReference>
<comment type="subcellular location">
    <subcellularLocation>
        <location evidence="1">Membrane</location>
        <topology evidence="1">Multi-pass membrane protein</topology>
    </subcellularLocation>
</comment>
<gene>
    <name evidence="8" type="ORF">HOLleu_25633</name>
</gene>
<feature type="region of interest" description="Disordered" evidence="5">
    <location>
        <begin position="719"/>
        <end position="740"/>
    </location>
</feature>
<keyword evidence="9" id="KW-1185">Reference proteome</keyword>
<dbReference type="EMBL" id="JAIZAY010000012">
    <property type="protein sequence ID" value="KAJ8032180.1"/>
    <property type="molecule type" value="Genomic_DNA"/>
</dbReference>
<evidence type="ECO:0000259" key="7">
    <source>
        <dbReference type="PROSITE" id="PS50850"/>
    </source>
</evidence>
<evidence type="ECO:0000256" key="3">
    <source>
        <dbReference type="ARBA" id="ARBA00022989"/>
    </source>
</evidence>